<name>A0A7J6SF23_PEROL</name>
<keyword evidence="3" id="KW-1185">Reference proteome</keyword>
<protein>
    <submittedName>
        <fullName evidence="2">Uncharacterized protein</fullName>
    </submittedName>
</protein>
<proteinExistence type="predicted"/>
<organism evidence="2 3">
    <name type="scientific">Perkinsus olseni</name>
    <name type="common">Perkinsus atlanticus</name>
    <dbReference type="NCBI Taxonomy" id="32597"/>
    <lineage>
        <taxon>Eukaryota</taxon>
        <taxon>Sar</taxon>
        <taxon>Alveolata</taxon>
        <taxon>Perkinsozoa</taxon>
        <taxon>Perkinsea</taxon>
        <taxon>Perkinsida</taxon>
        <taxon>Perkinsidae</taxon>
        <taxon>Perkinsus</taxon>
    </lineage>
</organism>
<feature type="non-terminal residue" evidence="2">
    <location>
        <position position="1"/>
    </location>
</feature>
<dbReference type="EMBL" id="JABANO010018658">
    <property type="protein sequence ID" value="KAF4731468.1"/>
    <property type="molecule type" value="Genomic_DNA"/>
</dbReference>
<comment type="caution">
    <text evidence="2">The sequence shown here is derived from an EMBL/GenBank/DDBJ whole genome shotgun (WGS) entry which is preliminary data.</text>
</comment>
<reference evidence="2 3" key="1">
    <citation type="submission" date="2020-04" db="EMBL/GenBank/DDBJ databases">
        <title>Perkinsus olseni comparative genomics.</title>
        <authorList>
            <person name="Bogema D.R."/>
        </authorList>
    </citation>
    <scope>NUCLEOTIDE SEQUENCE [LARGE SCALE GENOMIC DNA]</scope>
    <source>
        <strain evidence="2 3">ATCC PRA-207</strain>
    </source>
</reference>
<evidence type="ECO:0000313" key="3">
    <source>
        <dbReference type="Proteomes" id="UP000553632"/>
    </source>
</evidence>
<dbReference type="AlphaFoldDB" id="A0A7J6SF23"/>
<evidence type="ECO:0000256" key="1">
    <source>
        <dbReference type="SAM" id="Coils"/>
    </source>
</evidence>
<dbReference type="Proteomes" id="UP000553632">
    <property type="component" value="Unassembled WGS sequence"/>
</dbReference>
<keyword evidence="1" id="KW-0175">Coiled coil</keyword>
<evidence type="ECO:0000313" key="2">
    <source>
        <dbReference type="EMBL" id="KAF4731468.1"/>
    </source>
</evidence>
<gene>
    <name evidence="2" type="ORF">FOZ63_018218</name>
</gene>
<feature type="coiled-coil region" evidence="1">
    <location>
        <begin position="55"/>
        <end position="112"/>
    </location>
</feature>
<accession>A0A7J6SF23</accession>
<feature type="non-terminal residue" evidence="2">
    <location>
        <position position="141"/>
    </location>
</feature>
<sequence length="141" mass="16224">AQDKDELYRKYLDRHYAVQVVLSWYSPTFYEAGACQACNDPKFAGLNPAEVISPCKDAMRSVQVLKDEEARLREKLRLQEEAARERQNMSILADLEKKQREAEEELREMKLKHMKDMESQFKVILDQAIASASKALSDGQA</sequence>